<dbReference type="SMART" id="SM00635">
    <property type="entry name" value="BID_2"/>
    <property type="match status" value="4"/>
</dbReference>
<feature type="domain" description="BIG2" evidence="2">
    <location>
        <begin position="110"/>
        <end position="185"/>
    </location>
</feature>
<keyword evidence="1" id="KW-0732">Signal</keyword>
<evidence type="ECO:0000259" key="2">
    <source>
        <dbReference type="SMART" id="SM00635"/>
    </source>
</evidence>
<feature type="domain" description="BIG2" evidence="2">
    <location>
        <begin position="192"/>
        <end position="269"/>
    </location>
</feature>
<feature type="chain" id="PRO_5038911992" evidence="1">
    <location>
        <begin position="23"/>
        <end position="599"/>
    </location>
</feature>
<comment type="caution">
    <text evidence="3">The sequence shown here is derived from an EMBL/GenBank/DDBJ whole genome shotgun (WGS) entry which is preliminary data.</text>
</comment>
<feature type="signal peptide" evidence="1">
    <location>
        <begin position="1"/>
        <end position="22"/>
    </location>
</feature>
<feature type="domain" description="BIG2" evidence="2">
    <location>
        <begin position="274"/>
        <end position="350"/>
    </location>
</feature>
<accession>A0A9D9IJY6</accession>
<dbReference type="Gene3D" id="2.60.40.1080">
    <property type="match status" value="4"/>
</dbReference>
<dbReference type="InterPro" id="IPR003343">
    <property type="entry name" value="Big_2"/>
</dbReference>
<dbReference type="AlphaFoldDB" id="A0A9D9IJY6"/>
<organism evidence="3 4">
    <name type="scientific">Candidatus Merdivivens pullicola</name>
    <dbReference type="NCBI Taxonomy" id="2840872"/>
    <lineage>
        <taxon>Bacteria</taxon>
        <taxon>Pseudomonadati</taxon>
        <taxon>Bacteroidota</taxon>
        <taxon>Bacteroidia</taxon>
        <taxon>Bacteroidales</taxon>
        <taxon>Muribaculaceae</taxon>
        <taxon>Muribaculaceae incertae sedis</taxon>
        <taxon>Candidatus Merdivivens</taxon>
    </lineage>
</organism>
<proteinExistence type="predicted"/>
<feature type="domain" description="BIG2" evidence="2">
    <location>
        <begin position="30"/>
        <end position="105"/>
    </location>
</feature>
<gene>
    <name evidence="3" type="ORF">IAB81_06110</name>
</gene>
<dbReference type="EMBL" id="JADIMA010000060">
    <property type="protein sequence ID" value="MBO8473188.1"/>
    <property type="molecule type" value="Genomic_DNA"/>
</dbReference>
<name>A0A9D9IJY6_9BACT</name>
<evidence type="ECO:0000313" key="4">
    <source>
        <dbReference type="Proteomes" id="UP000823604"/>
    </source>
</evidence>
<dbReference type="SUPFAM" id="SSF49373">
    <property type="entry name" value="Invasin/intimin cell-adhesion fragments"/>
    <property type="match status" value="4"/>
</dbReference>
<reference evidence="3" key="1">
    <citation type="submission" date="2020-10" db="EMBL/GenBank/DDBJ databases">
        <authorList>
            <person name="Gilroy R."/>
        </authorList>
    </citation>
    <scope>NUCLEOTIDE SEQUENCE</scope>
    <source>
        <strain evidence="3">B1-8020</strain>
    </source>
</reference>
<sequence>MKNFRKISLISAVTSMSFFMWACTAPQAPALQNISLDKTELSLVAGETAVITAEAVPAEAEAVFEWSTSDGGIATVSDGTVTAIAPGEAVITVNSGDISASCEVTVRAAEVGSVILDKEEATLQKGETLTLTATVLPENAEDKTVTWHSSSDAVAEVDENGTVTAIETGEAVITAEAGGFKAECRITVVGIPVETITLNETVIELNKGETFKLEAEVSPENADCEGLSWTSSDEDVATVSQEGLVTAVASGDAVISVSTGDISAECTVTVIGKPVESISFDTYSLEMEPGDTYYIITMISPGDADDKTLIWSSSDENVATVSDGTVTAIAPGSAEITASCGTAYATCYVTVNESAQPGSAQIGDFYYSDGTWSPQLDNSKTLIGIVFYVGDPAKDDAMLKADYPGCTHGLAVSIVEFTGPWQSNYDSYGKLIDEWVAGNLSGYESLVAHYGYAPDDNLNKMLGYNNTKAIKAFNDDPQNASWPVDIVKNIDTFNADYPAPASSSGWYLPSMKDLSLLITGESGTNVYDIMYDITNVYNLNQILSEAGLATMNSSMMWSSSEVDESIEDSAFTNSATDSWCSESPKNTSFFCTYRYILAF</sequence>
<dbReference type="InterPro" id="IPR008964">
    <property type="entry name" value="Invasin/intimin_cell_adhesion"/>
</dbReference>
<evidence type="ECO:0000313" key="3">
    <source>
        <dbReference type="EMBL" id="MBO8473188.1"/>
    </source>
</evidence>
<evidence type="ECO:0000256" key="1">
    <source>
        <dbReference type="SAM" id="SignalP"/>
    </source>
</evidence>
<dbReference type="Proteomes" id="UP000823604">
    <property type="component" value="Unassembled WGS sequence"/>
</dbReference>
<dbReference type="Pfam" id="PF02368">
    <property type="entry name" value="Big_2"/>
    <property type="match status" value="4"/>
</dbReference>
<protein>
    <submittedName>
        <fullName evidence="3">Ig domain-containing protein</fullName>
    </submittedName>
</protein>
<reference evidence="3" key="2">
    <citation type="journal article" date="2021" name="PeerJ">
        <title>Extensive microbial diversity within the chicken gut microbiome revealed by metagenomics and culture.</title>
        <authorList>
            <person name="Gilroy R."/>
            <person name="Ravi A."/>
            <person name="Getino M."/>
            <person name="Pursley I."/>
            <person name="Horton D.L."/>
            <person name="Alikhan N.F."/>
            <person name="Baker D."/>
            <person name="Gharbi K."/>
            <person name="Hall N."/>
            <person name="Watson M."/>
            <person name="Adriaenssens E.M."/>
            <person name="Foster-Nyarko E."/>
            <person name="Jarju S."/>
            <person name="Secka A."/>
            <person name="Antonio M."/>
            <person name="Oren A."/>
            <person name="Chaudhuri R.R."/>
            <person name="La Ragione R."/>
            <person name="Hildebrand F."/>
            <person name="Pallen M.J."/>
        </authorList>
    </citation>
    <scope>NUCLEOTIDE SEQUENCE</scope>
    <source>
        <strain evidence="3">B1-8020</strain>
    </source>
</reference>